<dbReference type="PANTHER" id="PTHR31548:SF1">
    <property type="entry name" value="LD47387P"/>
    <property type="match status" value="1"/>
</dbReference>
<accession>A0A3P6U1L6</accession>
<dbReference type="GO" id="GO:0016020">
    <property type="term" value="C:membrane"/>
    <property type="evidence" value="ECO:0007669"/>
    <property type="project" value="UniProtKB-SubCell"/>
</dbReference>
<keyword evidence="7" id="KW-0732">Signal</keyword>
<evidence type="ECO:0000256" key="1">
    <source>
        <dbReference type="ARBA" id="ARBA00004141"/>
    </source>
</evidence>
<keyword evidence="9" id="KW-1185">Reference proteome</keyword>
<dbReference type="GO" id="GO:0007605">
    <property type="term" value="P:sensory perception of sound"/>
    <property type="evidence" value="ECO:0007669"/>
    <property type="project" value="UniProtKB-ARBA"/>
</dbReference>
<proteinExistence type="inferred from homology"/>
<evidence type="ECO:0000256" key="4">
    <source>
        <dbReference type="ARBA" id="ARBA00022989"/>
    </source>
</evidence>
<gene>
    <name evidence="8" type="ORF">CGOC_LOCUS6622</name>
</gene>
<dbReference type="Proteomes" id="UP000271889">
    <property type="component" value="Unassembled WGS sequence"/>
</dbReference>
<organism evidence="8 9">
    <name type="scientific">Cylicostephanus goldi</name>
    <name type="common">Nematode worm</name>
    <dbReference type="NCBI Taxonomy" id="71465"/>
    <lineage>
        <taxon>Eukaryota</taxon>
        <taxon>Metazoa</taxon>
        <taxon>Ecdysozoa</taxon>
        <taxon>Nematoda</taxon>
        <taxon>Chromadorea</taxon>
        <taxon>Rhabditida</taxon>
        <taxon>Rhabditina</taxon>
        <taxon>Rhabditomorpha</taxon>
        <taxon>Strongyloidea</taxon>
        <taxon>Strongylidae</taxon>
        <taxon>Cylicostephanus</taxon>
    </lineage>
</organism>
<evidence type="ECO:0000256" key="7">
    <source>
        <dbReference type="SAM" id="SignalP"/>
    </source>
</evidence>
<protein>
    <submittedName>
        <fullName evidence="8">Uncharacterized protein</fullName>
    </submittedName>
</protein>
<feature type="transmembrane region" description="Helical" evidence="6">
    <location>
        <begin position="112"/>
        <end position="133"/>
    </location>
</feature>
<feature type="signal peptide" evidence="7">
    <location>
        <begin position="1"/>
        <end position="15"/>
    </location>
</feature>
<evidence type="ECO:0000256" key="5">
    <source>
        <dbReference type="ARBA" id="ARBA00023136"/>
    </source>
</evidence>
<feature type="chain" id="PRO_5018056662" evidence="7">
    <location>
        <begin position="16"/>
        <end position="158"/>
    </location>
</feature>
<evidence type="ECO:0000313" key="9">
    <source>
        <dbReference type="Proteomes" id="UP000271889"/>
    </source>
</evidence>
<dbReference type="OrthoDB" id="10012538at2759"/>
<evidence type="ECO:0000256" key="6">
    <source>
        <dbReference type="SAM" id="Phobius"/>
    </source>
</evidence>
<dbReference type="PANTHER" id="PTHR31548">
    <property type="entry name" value="CLARIN"/>
    <property type="match status" value="1"/>
</dbReference>
<comment type="similarity">
    <text evidence="2">Belongs to the clarin family.</text>
</comment>
<reference evidence="8 9" key="1">
    <citation type="submission" date="2018-11" db="EMBL/GenBank/DDBJ databases">
        <authorList>
            <consortium name="Pathogen Informatics"/>
        </authorList>
    </citation>
    <scope>NUCLEOTIDE SEQUENCE [LARGE SCALE GENOMIC DNA]</scope>
</reference>
<evidence type="ECO:0000256" key="2">
    <source>
        <dbReference type="ARBA" id="ARBA00005787"/>
    </source>
</evidence>
<keyword evidence="3 6" id="KW-0812">Transmembrane</keyword>
<keyword evidence="5 6" id="KW-0472">Membrane</keyword>
<dbReference type="AlphaFoldDB" id="A0A3P6U1L6"/>
<name>A0A3P6U1L6_CYLGO</name>
<evidence type="ECO:0000313" key="8">
    <source>
        <dbReference type="EMBL" id="VDK70451.1"/>
    </source>
</evidence>
<feature type="transmembrane region" description="Helical" evidence="6">
    <location>
        <begin position="70"/>
        <end position="91"/>
    </location>
</feature>
<evidence type="ECO:0000256" key="3">
    <source>
        <dbReference type="ARBA" id="ARBA00022692"/>
    </source>
</evidence>
<comment type="subcellular location">
    <subcellularLocation>
        <location evidence="1">Membrane</location>
        <topology evidence="1">Multi-pass membrane protein</topology>
    </subcellularLocation>
</comment>
<keyword evidence="4 6" id="KW-1133">Transmembrane helix</keyword>
<sequence>MFNLIDLFSLSLVLCSLFTEHWVVSNVTYENKVSTRQSRVNSGLLSGIRQIDWGFVLSEIQDDVSFYSRILWIFILFFIAVGILWICVGIITSLLSSFNAQENTIAGPIGTYLWSSLALLSLTASCVIFYIQYHSSMQGGLLTPEQVQAGYSTTDQLV</sequence>
<dbReference type="EMBL" id="UYRV01021900">
    <property type="protein sequence ID" value="VDK70451.1"/>
    <property type="molecule type" value="Genomic_DNA"/>
</dbReference>
<dbReference type="InterPro" id="IPR026748">
    <property type="entry name" value="Clarin"/>
</dbReference>